<evidence type="ECO:0000256" key="12">
    <source>
        <dbReference type="ARBA" id="ARBA00022977"/>
    </source>
</evidence>
<dbReference type="PANTHER" id="PTHR20858:SF17">
    <property type="entry name" value="HYDROXYMETHYLPYRIMIDINE_PHOSPHOMETHYLPYRIMIDINE KINASE THI20-RELATED"/>
    <property type="match status" value="1"/>
</dbReference>
<dbReference type="FunFam" id="3.40.1190.20:FF:000003">
    <property type="entry name" value="Phosphomethylpyrimidine kinase ThiD"/>
    <property type="match status" value="1"/>
</dbReference>
<evidence type="ECO:0000256" key="15">
    <source>
        <dbReference type="ARBA" id="ARBA00043176"/>
    </source>
</evidence>
<dbReference type="GO" id="GO:0009228">
    <property type="term" value="P:thiamine biosynthetic process"/>
    <property type="evidence" value="ECO:0007669"/>
    <property type="project" value="UniProtKB-KW"/>
</dbReference>
<evidence type="ECO:0000256" key="7">
    <source>
        <dbReference type="ARBA" id="ARBA00019161"/>
    </source>
</evidence>
<dbReference type="EC" id="2.7.1.49" evidence="5"/>
<dbReference type="EMBL" id="FNNC01000002">
    <property type="protein sequence ID" value="SDW37860.1"/>
    <property type="molecule type" value="Genomic_DNA"/>
</dbReference>
<dbReference type="GO" id="GO:0005524">
    <property type="term" value="F:ATP binding"/>
    <property type="evidence" value="ECO:0007669"/>
    <property type="project" value="UniProtKB-KW"/>
</dbReference>
<comment type="similarity">
    <text evidence="4">Belongs to the ThiD family.</text>
</comment>
<accession>A0A1H2T204</accession>
<dbReference type="InterPro" id="IPR004399">
    <property type="entry name" value="HMP/HMP-P_kinase_dom"/>
</dbReference>
<comment type="pathway">
    <text evidence="3">Cofactor biosynthesis; thiamine diphosphate biosynthesis; 4-amino-2-methyl-5-diphosphomethylpyrimidine from 5-amino-1-(5-phospho-D-ribosyl)imidazole: step 3/3.</text>
</comment>
<dbReference type="Pfam" id="PF08543">
    <property type="entry name" value="Phos_pyr_kin"/>
    <property type="match status" value="1"/>
</dbReference>
<dbReference type="GO" id="GO:0005829">
    <property type="term" value="C:cytosol"/>
    <property type="evidence" value="ECO:0007669"/>
    <property type="project" value="TreeGrafter"/>
</dbReference>
<dbReference type="SUPFAM" id="SSF53613">
    <property type="entry name" value="Ribokinase-like"/>
    <property type="match status" value="1"/>
</dbReference>
<evidence type="ECO:0000256" key="6">
    <source>
        <dbReference type="ARBA" id="ARBA00012963"/>
    </source>
</evidence>
<dbReference type="AlphaFoldDB" id="A0A1H2T204"/>
<evidence type="ECO:0000256" key="11">
    <source>
        <dbReference type="ARBA" id="ARBA00022840"/>
    </source>
</evidence>
<keyword evidence="18" id="KW-1185">Reference proteome</keyword>
<gene>
    <name evidence="17" type="ORF">SAMN05421781_1205</name>
</gene>
<evidence type="ECO:0000256" key="3">
    <source>
        <dbReference type="ARBA" id="ARBA00004769"/>
    </source>
</evidence>
<dbReference type="RefSeq" id="WP_091612445.1">
    <property type="nucleotide sequence ID" value="NZ_FNNC01000002.1"/>
</dbReference>
<dbReference type="GO" id="GO:0008902">
    <property type="term" value="F:hydroxymethylpyrimidine kinase activity"/>
    <property type="evidence" value="ECO:0007669"/>
    <property type="project" value="UniProtKB-EC"/>
</dbReference>
<dbReference type="NCBIfam" id="TIGR00097">
    <property type="entry name" value="HMP-P_kinase"/>
    <property type="match status" value="1"/>
</dbReference>
<evidence type="ECO:0000256" key="8">
    <source>
        <dbReference type="ARBA" id="ARBA00022679"/>
    </source>
</evidence>
<dbReference type="STRING" id="1122204.SAMN05421781_1205"/>
<reference evidence="17 18" key="1">
    <citation type="submission" date="2016-10" db="EMBL/GenBank/DDBJ databases">
        <authorList>
            <person name="de Groot N.N."/>
        </authorList>
    </citation>
    <scope>NUCLEOTIDE SEQUENCE [LARGE SCALE GENOMIC DNA]</scope>
    <source>
        <strain evidence="17 18">DSM 23126</strain>
    </source>
</reference>
<evidence type="ECO:0000256" key="10">
    <source>
        <dbReference type="ARBA" id="ARBA00022777"/>
    </source>
</evidence>
<dbReference type="OrthoDB" id="9810880at2"/>
<dbReference type="EC" id="2.7.4.7" evidence="6"/>
<keyword evidence="12" id="KW-0784">Thiamine biosynthesis</keyword>
<sequence>MPQVPKVLTIAGTDPTGGAGIQADLKAFQECEAYGMSAITSVLAQNTTGVQQVEHMSTSLLQAQLDSVFDDIMPDAVKTGMIATPDMIRTTVNMLKKYDLPVVIDPVMVATSGDSLAEEETLEVMKNEFLPLAAVVTPNMAEAANLTGFRVESLEEMEAAAKKIVDELGARAALVKGGHMKEDAVDILYVDGEIHYFRSPRTDTKHTHGTGCTLSAAIAAKLARGKSIYLAVQESKEYITNAISHPLEIGKGNGPVNHWGARVPLDQLLK</sequence>
<dbReference type="InterPro" id="IPR029056">
    <property type="entry name" value="Ribokinase-like"/>
</dbReference>
<evidence type="ECO:0000256" key="13">
    <source>
        <dbReference type="ARBA" id="ARBA00037917"/>
    </source>
</evidence>
<name>A0A1H2T204_9BACI</name>
<dbReference type="GO" id="GO:0008972">
    <property type="term" value="F:phosphomethylpyrimidine kinase activity"/>
    <property type="evidence" value="ECO:0007669"/>
    <property type="project" value="UniProtKB-EC"/>
</dbReference>
<evidence type="ECO:0000313" key="18">
    <source>
        <dbReference type="Proteomes" id="UP000199488"/>
    </source>
</evidence>
<proteinExistence type="inferred from homology"/>
<evidence type="ECO:0000256" key="2">
    <source>
        <dbReference type="ARBA" id="ARBA00000565"/>
    </source>
</evidence>
<evidence type="ECO:0000256" key="14">
    <source>
        <dbReference type="ARBA" id="ARBA00042102"/>
    </source>
</evidence>
<keyword evidence="11" id="KW-0067">ATP-binding</keyword>
<dbReference type="Proteomes" id="UP000199488">
    <property type="component" value="Unassembled WGS sequence"/>
</dbReference>
<organism evidence="17 18">
    <name type="scientific">Marinococcus luteus</name>
    <dbReference type="NCBI Taxonomy" id="1122204"/>
    <lineage>
        <taxon>Bacteria</taxon>
        <taxon>Bacillati</taxon>
        <taxon>Bacillota</taxon>
        <taxon>Bacilli</taxon>
        <taxon>Bacillales</taxon>
        <taxon>Bacillaceae</taxon>
        <taxon>Marinococcus</taxon>
    </lineage>
</organism>
<dbReference type="PANTHER" id="PTHR20858">
    <property type="entry name" value="PHOSPHOMETHYLPYRIMIDINE KINASE"/>
    <property type="match status" value="1"/>
</dbReference>
<dbReference type="Gene3D" id="3.40.1190.20">
    <property type="match status" value="1"/>
</dbReference>
<evidence type="ECO:0000256" key="5">
    <source>
        <dbReference type="ARBA" id="ARBA00012135"/>
    </source>
</evidence>
<keyword evidence="9" id="KW-0547">Nucleotide-binding</keyword>
<keyword evidence="10 17" id="KW-0418">Kinase</keyword>
<evidence type="ECO:0000256" key="4">
    <source>
        <dbReference type="ARBA" id="ARBA00009879"/>
    </source>
</evidence>
<evidence type="ECO:0000256" key="1">
    <source>
        <dbReference type="ARBA" id="ARBA00000151"/>
    </source>
</evidence>
<dbReference type="InterPro" id="IPR013749">
    <property type="entry name" value="PM/HMP-P_kinase-1"/>
</dbReference>
<comment type="pathway">
    <text evidence="13">Cofactor biosynthesis; thiamine diphosphate biosynthesis; 4-amino-2-methyl-5-diphosphomethylpyrimidine from 5-amino-1-(5-phospho-D-ribosyl)imidazole: step 2/3.</text>
</comment>
<evidence type="ECO:0000313" key="17">
    <source>
        <dbReference type="EMBL" id="SDW37860.1"/>
    </source>
</evidence>
<comment type="catalytic activity">
    <reaction evidence="2">
        <text>4-amino-2-methyl-5-(phosphooxymethyl)pyrimidine + ATP = 4-amino-2-methyl-5-(diphosphooxymethyl)pyrimidine + ADP</text>
        <dbReference type="Rhea" id="RHEA:19893"/>
        <dbReference type="ChEBI" id="CHEBI:30616"/>
        <dbReference type="ChEBI" id="CHEBI:57841"/>
        <dbReference type="ChEBI" id="CHEBI:58354"/>
        <dbReference type="ChEBI" id="CHEBI:456216"/>
        <dbReference type="EC" id="2.7.4.7"/>
    </reaction>
</comment>
<dbReference type="CDD" id="cd01169">
    <property type="entry name" value="HMPP_kinase"/>
    <property type="match status" value="1"/>
</dbReference>
<comment type="catalytic activity">
    <reaction evidence="1">
        <text>4-amino-5-hydroxymethyl-2-methylpyrimidine + ATP = 4-amino-2-methyl-5-(phosphooxymethyl)pyrimidine + ADP + H(+)</text>
        <dbReference type="Rhea" id="RHEA:23096"/>
        <dbReference type="ChEBI" id="CHEBI:15378"/>
        <dbReference type="ChEBI" id="CHEBI:16892"/>
        <dbReference type="ChEBI" id="CHEBI:30616"/>
        <dbReference type="ChEBI" id="CHEBI:58354"/>
        <dbReference type="ChEBI" id="CHEBI:456216"/>
        <dbReference type="EC" id="2.7.1.49"/>
    </reaction>
</comment>
<evidence type="ECO:0000256" key="9">
    <source>
        <dbReference type="ARBA" id="ARBA00022741"/>
    </source>
</evidence>
<feature type="domain" description="Pyridoxamine kinase/Phosphomethylpyrimidine kinase" evidence="16">
    <location>
        <begin position="14"/>
        <end position="257"/>
    </location>
</feature>
<protein>
    <recommendedName>
        <fullName evidence="7">Hydroxymethylpyrimidine/phosphomethylpyrimidine kinase</fullName>
        <ecNumber evidence="5">2.7.1.49</ecNumber>
        <ecNumber evidence="6">2.7.4.7</ecNumber>
    </recommendedName>
    <alternativeName>
        <fullName evidence="14">Hydroxymethylpyrimidine kinase</fullName>
    </alternativeName>
    <alternativeName>
        <fullName evidence="15">Hydroxymethylpyrimidine phosphate kinase</fullName>
    </alternativeName>
</protein>
<evidence type="ECO:0000259" key="16">
    <source>
        <dbReference type="Pfam" id="PF08543"/>
    </source>
</evidence>
<keyword evidence="8" id="KW-0808">Transferase</keyword>